<keyword evidence="7" id="KW-0677">Repeat</keyword>
<evidence type="ECO:0000256" key="14">
    <source>
        <dbReference type="ARBA" id="ARBA00029889"/>
    </source>
</evidence>
<evidence type="ECO:0000256" key="13">
    <source>
        <dbReference type="ARBA" id="ARBA00029877"/>
    </source>
</evidence>
<dbReference type="PANTHER" id="PTHR46738:SF1">
    <property type="entry name" value="UBIQUITIN-ASSOCIATED DOMAIN-CONTAINING PROTEIN 1"/>
    <property type="match status" value="1"/>
</dbReference>
<dbReference type="GO" id="GO:0008270">
    <property type="term" value="F:zinc ion binding"/>
    <property type="evidence" value="ECO:0007669"/>
    <property type="project" value="UniProtKB-KW"/>
</dbReference>
<gene>
    <name evidence="18" type="ORF">BDK51DRAFT_19079</name>
</gene>
<evidence type="ECO:0000313" key="19">
    <source>
        <dbReference type="Proteomes" id="UP000269721"/>
    </source>
</evidence>
<accession>A0A4P9VYX8</accession>
<evidence type="ECO:0000256" key="1">
    <source>
        <dbReference type="ARBA" id="ARBA00000707"/>
    </source>
</evidence>
<keyword evidence="11" id="KW-0788">Thiol protease</keyword>
<evidence type="ECO:0000256" key="3">
    <source>
        <dbReference type="ARBA" id="ARBA00012759"/>
    </source>
</evidence>
<feature type="domain" description="USP" evidence="17">
    <location>
        <begin position="1"/>
        <end position="256"/>
    </location>
</feature>
<evidence type="ECO:0000256" key="15">
    <source>
        <dbReference type="ARBA" id="ARBA00032096"/>
    </source>
</evidence>
<dbReference type="AlphaFoldDB" id="A0A4P9VYX8"/>
<dbReference type="OrthoDB" id="361536at2759"/>
<feature type="non-terminal residue" evidence="18">
    <location>
        <position position="1"/>
    </location>
</feature>
<keyword evidence="10" id="KW-0378">Hydrolase</keyword>
<dbReference type="Gene3D" id="1.10.8.10">
    <property type="entry name" value="DNA helicase RuvA subunit, C-terminal domain"/>
    <property type="match status" value="2"/>
</dbReference>
<feature type="domain" description="UBA" evidence="16">
    <location>
        <begin position="129"/>
        <end position="169"/>
    </location>
</feature>
<dbReference type="SMART" id="SM00165">
    <property type="entry name" value="UBA"/>
    <property type="match status" value="2"/>
</dbReference>
<dbReference type="PROSITE" id="PS50235">
    <property type="entry name" value="USP_3"/>
    <property type="match status" value="1"/>
</dbReference>
<keyword evidence="19" id="KW-1185">Reference proteome</keyword>
<reference evidence="19" key="1">
    <citation type="journal article" date="2018" name="Nat. Microbiol.">
        <title>Leveraging single-cell genomics to expand the fungal tree of life.</title>
        <authorList>
            <person name="Ahrendt S.R."/>
            <person name="Quandt C.A."/>
            <person name="Ciobanu D."/>
            <person name="Clum A."/>
            <person name="Salamov A."/>
            <person name="Andreopoulos B."/>
            <person name="Cheng J.F."/>
            <person name="Woyke T."/>
            <person name="Pelin A."/>
            <person name="Henrissat B."/>
            <person name="Reynolds N.K."/>
            <person name="Benny G.L."/>
            <person name="Smith M.E."/>
            <person name="James T.Y."/>
            <person name="Grigoriev I.V."/>
        </authorList>
    </citation>
    <scope>NUCLEOTIDE SEQUENCE [LARGE SCALE GENOMIC DNA]</scope>
</reference>
<comment type="similarity">
    <text evidence="2">Belongs to the peptidase C19 family.</text>
</comment>
<evidence type="ECO:0000256" key="9">
    <source>
        <dbReference type="ARBA" id="ARBA00022786"/>
    </source>
</evidence>
<evidence type="ECO:0000313" key="18">
    <source>
        <dbReference type="EMBL" id="RKO83973.1"/>
    </source>
</evidence>
<organism evidence="18 19">
    <name type="scientific">Blyttiomyces helicus</name>
    <dbReference type="NCBI Taxonomy" id="388810"/>
    <lineage>
        <taxon>Eukaryota</taxon>
        <taxon>Fungi</taxon>
        <taxon>Fungi incertae sedis</taxon>
        <taxon>Chytridiomycota</taxon>
        <taxon>Chytridiomycota incertae sedis</taxon>
        <taxon>Chytridiomycetes</taxon>
        <taxon>Chytridiomycetes incertae sedis</taxon>
        <taxon>Blyttiomyces</taxon>
    </lineage>
</organism>
<dbReference type="FunFam" id="1.10.8.10:FF:000103">
    <property type="entry name" value="Ubiquitin carboxyl-terminal hydrolase"/>
    <property type="match status" value="1"/>
</dbReference>
<dbReference type="PROSITE" id="PS00973">
    <property type="entry name" value="USP_2"/>
    <property type="match status" value="1"/>
</dbReference>
<evidence type="ECO:0000256" key="10">
    <source>
        <dbReference type="ARBA" id="ARBA00022801"/>
    </source>
</evidence>
<dbReference type="EC" id="3.4.19.12" evidence="3"/>
<evidence type="ECO:0000256" key="2">
    <source>
        <dbReference type="ARBA" id="ARBA00009085"/>
    </source>
</evidence>
<protein>
    <recommendedName>
        <fullName evidence="4">Ubiquitin carboxyl-terminal hydrolase 14</fullName>
        <ecNumber evidence="3">3.4.19.12</ecNumber>
    </recommendedName>
    <alternativeName>
        <fullName evidence="13">Deubiquitinating enzyme 14</fullName>
    </alternativeName>
    <alternativeName>
        <fullName evidence="14">Ubiquitin thioesterase 14</fullName>
    </alternativeName>
    <alternativeName>
        <fullName evidence="15">Ubiquitin-specific-processing protease 14</fullName>
    </alternativeName>
</protein>
<dbReference type="GO" id="GO:0006508">
    <property type="term" value="P:proteolysis"/>
    <property type="evidence" value="ECO:0007669"/>
    <property type="project" value="UniProtKB-KW"/>
</dbReference>
<evidence type="ECO:0000256" key="12">
    <source>
        <dbReference type="ARBA" id="ARBA00022833"/>
    </source>
</evidence>
<dbReference type="InterPro" id="IPR052476">
    <property type="entry name" value="UBAC1"/>
</dbReference>
<name>A0A4P9VYX8_9FUNG</name>
<keyword evidence="12" id="KW-0862">Zinc</keyword>
<dbReference type="InterPro" id="IPR001394">
    <property type="entry name" value="Peptidase_C19_UCH"/>
</dbReference>
<keyword evidence="6" id="KW-0479">Metal-binding</keyword>
<dbReference type="CDD" id="cd14297">
    <property type="entry name" value="UBA2_spUBP14_like"/>
    <property type="match status" value="1"/>
</dbReference>
<evidence type="ECO:0000256" key="4">
    <source>
        <dbReference type="ARBA" id="ARBA00014611"/>
    </source>
</evidence>
<dbReference type="InterPro" id="IPR028889">
    <property type="entry name" value="USP"/>
</dbReference>
<dbReference type="GO" id="GO:0004843">
    <property type="term" value="F:cysteine-type deubiquitinase activity"/>
    <property type="evidence" value="ECO:0007669"/>
    <property type="project" value="UniProtKB-EC"/>
</dbReference>
<evidence type="ECO:0000256" key="11">
    <source>
        <dbReference type="ARBA" id="ARBA00022807"/>
    </source>
</evidence>
<dbReference type="GO" id="GO:0000151">
    <property type="term" value="C:ubiquitin ligase complex"/>
    <property type="evidence" value="ECO:0007669"/>
    <property type="project" value="TreeGrafter"/>
</dbReference>
<dbReference type="GO" id="GO:0016579">
    <property type="term" value="P:protein deubiquitination"/>
    <property type="evidence" value="ECO:0007669"/>
    <property type="project" value="InterPro"/>
</dbReference>
<dbReference type="InterPro" id="IPR038765">
    <property type="entry name" value="Papain-like_cys_pep_sf"/>
</dbReference>
<dbReference type="InterPro" id="IPR018200">
    <property type="entry name" value="USP_CS"/>
</dbReference>
<dbReference type="Pfam" id="PF00627">
    <property type="entry name" value="UBA"/>
    <property type="match status" value="2"/>
</dbReference>
<evidence type="ECO:0000259" key="17">
    <source>
        <dbReference type="PROSITE" id="PS50235"/>
    </source>
</evidence>
<dbReference type="EMBL" id="ML000641">
    <property type="protein sequence ID" value="RKO83973.1"/>
    <property type="molecule type" value="Genomic_DNA"/>
</dbReference>
<sequence length="256" mass="27394">KTRFSSFPDVLVITLGRFVLGSNWVIEKINSKIHMPEEIDLDAYRGSGLQPGEVELPEDAPAAAAAPQVNADALAQLMGMGFPEIRCTKALLATGNNGADIAMNWLFEHMEDPDIDDPIPVQGAPGGGGASEADIAQLTDMGFSAAQARKALQETNNNMERAVDWLFSHADSMEEDTPAPSGASAAVAEPADTKPARYKLVSFISHKGTSTHAGHYVAHVRTADGSWVLFNDNKVVKVPAIAGPLAEGYMYLYERV</sequence>
<dbReference type="FunFam" id="1.10.8.10:FF:000086">
    <property type="entry name" value="Ubiquitin carboxyl-terminal hydrolase"/>
    <property type="match status" value="1"/>
</dbReference>
<comment type="catalytic activity">
    <reaction evidence="1">
        <text>Thiol-dependent hydrolysis of ester, thioester, amide, peptide and isopeptide bonds formed by the C-terminal Gly of ubiquitin (a 76-residue protein attached to proteins as an intracellular targeting signal).</text>
        <dbReference type="EC" id="3.4.19.12"/>
    </reaction>
</comment>
<evidence type="ECO:0000256" key="5">
    <source>
        <dbReference type="ARBA" id="ARBA00022670"/>
    </source>
</evidence>
<dbReference type="Proteomes" id="UP000269721">
    <property type="component" value="Unassembled WGS sequence"/>
</dbReference>
<keyword evidence="5" id="KW-0645">Protease</keyword>
<dbReference type="SUPFAM" id="SSF46934">
    <property type="entry name" value="UBA-like"/>
    <property type="match status" value="1"/>
</dbReference>
<dbReference type="InterPro" id="IPR009060">
    <property type="entry name" value="UBA-like_sf"/>
</dbReference>
<dbReference type="PROSITE" id="PS50030">
    <property type="entry name" value="UBA"/>
    <property type="match status" value="2"/>
</dbReference>
<keyword evidence="8" id="KW-0863">Zinc-finger</keyword>
<dbReference type="CDD" id="cd14385">
    <property type="entry name" value="UBA1_spUBP14_like"/>
    <property type="match status" value="1"/>
</dbReference>
<dbReference type="SUPFAM" id="SSF54001">
    <property type="entry name" value="Cysteine proteinases"/>
    <property type="match status" value="1"/>
</dbReference>
<feature type="domain" description="UBA" evidence="16">
    <location>
        <begin position="68"/>
        <end position="109"/>
    </location>
</feature>
<dbReference type="InterPro" id="IPR015940">
    <property type="entry name" value="UBA"/>
</dbReference>
<dbReference type="Pfam" id="PF00443">
    <property type="entry name" value="UCH"/>
    <property type="match status" value="1"/>
</dbReference>
<proteinExistence type="inferred from homology"/>
<keyword evidence="9" id="KW-0833">Ubl conjugation pathway</keyword>
<dbReference type="PANTHER" id="PTHR46738">
    <property type="entry name" value="UBIQUITIN-ASSOCIATED DOMAIN-CONTAINING PROTEIN 1"/>
    <property type="match status" value="1"/>
</dbReference>
<evidence type="ECO:0000256" key="8">
    <source>
        <dbReference type="ARBA" id="ARBA00022771"/>
    </source>
</evidence>
<evidence type="ECO:0000259" key="16">
    <source>
        <dbReference type="PROSITE" id="PS50030"/>
    </source>
</evidence>
<evidence type="ECO:0000256" key="6">
    <source>
        <dbReference type="ARBA" id="ARBA00022723"/>
    </source>
</evidence>
<dbReference type="Gene3D" id="3.90.70.10">
    <property type="entry name" value="Cysteine proteinases"/>
    <property type="match status" value="1"/>
</dbReference>
<evidence type="ECO:0000256" key="7">
    <source>
        <dbReference type="ARBA" id="ARBA00022737"/>
    </source>
</evidence>